<organism evidence="1 2">
    <name type="scientific">Nicotiana tabacum</name>
    <name type="common">Common tobacco</name>
    <dbReference type="NCBI Taxonomy" id="4097"/>
    <lineage>
        <taxon>Eukaryota</taxon>
        <taxon>Viridiplantae</taxon>
        <taxon>Streptophyta</taxon>
        <taxon>Embryophyta</taxon>
        <taxon>Tracheophyta</taxon>
        <taxon>Spermatophyta</taxon>
        <taxon>Magnoliopsida</taxon>
        <taxon>eudicotyledons</taxon>
        <taxon>Gunneridae</taxon>
        <taxon>Pentapetalae</taxon>
        <taxon>asterids</taxon>
        <taxon>lamiids</taxon>
        <taxon>Solanales</taxon>
        <taxon>Solanaceae</taxon>
        <taxon>Nicotianoideae</taxon>
        <taxon>Nicotianeae</taxon>
        <taxon>Nicotiana</taxon>
    </lineage>
</organism>
<reference evidence="2" key="2">
    <citation type="submission" date="2025-08" db="UniProtKB">
        <authorList>
            <consortium name="RefSeq"/>
        </authorList>
    </citation>
    <scope>IDENTIFICATION</scope>
    <source>
        <tissue evidence="2">Leaf</tissue>
    </source>
</reference>
<sequence length="260" mass="30848">MTSHQEELLVVSAKIILTSSTPNWILKEQKTAMELLEQYIKFQQGAIENEKKKKKKEKNPLKPKQPVSAFFVFTKEHRIALLTENKNVKEVAKITGEEWKNMTEKQKPPYEEMEQYLQEMEVYKKKKDEEAAEHLKEVEELMKLKKQEALQLLKKKEKTENLIKQKTKGNHQKKKQKQEKNVDPNKPKKSAGSVFLFSKEERKKLGRATWNQQFYHYCSHFSEMESKLRAELSKEEKQVWNNKAAEAMEAYKMEMELIII</sequence>
<reference evidence="1" key="1">
    <citation type="journal article" date="2014" name="Nat. Commun.">
        <title>The tobacco genome sequence and its comparison with those of tomato and potato.</title>
        <authorList>
            <person name="Sierro N."/>
            <person name="Battey J.N."/>
            <person name="Ouadi S."/>
            <person name="Bakaher N."/>
            <person name="Bovet L."/>
            <person name="Willig A."/>
            <person name="Goepfert S."/>
            <person name="Peitsch M.C."/>
            <person name="Ivanov N.V."/>
        </authorList>
    </citation>
    <scope>NUCLEOTIDE SEQUENCE [LARGE SCALE GENOMIC DNA]</scope>
</reference>
<evidence type="ECO:0000313" key="1">
    <source>
        <dbReference type="Proteomes" id="UP000790787"/>
    </source>
</evidence>
<name>A0AC58UII6_TOBAC</name>
<protein>
    <submittedName>
        <fullName evidence="2">High mobility group B protein 6-like</fullName>
    </submittedName>
</protein>
<evidence type="ECO:0000313" key="2">
    <source>
        <dbReference type="RefSeq" id="XP_075109301.1"/>
    </source>
</evidence>
<gene>
    <name evidence="2" type="primary">LOC107762193</name>
</gene>
<dbReference type="Proteomes" id="UP000790787">
    <property type="component" value="Chromosome 5"/>
</dbReference>
<proteinExistence type="predicted"/>
<accession>A0AC58UII6</accession>
<dbReference type="RefSeq" id="XP_075109301.1">
    <property type="nucleotide sequence ID" value="XM_075253200.1"/>
</dbReference>
<keyword evidence="1" id="KW-1185">Reference proteome</keyword>